<evidence type="ECO:0000313" key="2">
    <source>
        <dbReference type="Proteomes" id="UP000499080"/>
    </source>
</evidence>
<name>A0A4Y2P8P0_ARAVE</name>
<organism evidence="1 2">
    <name type="scientific">Araneus ventricosus</name>
    <name type="common">Orbweaver spider</name>
    <name type="synonym">Epeira ventricosa</name>
    <dbReference type="NCBI Taxonomy" id="182803"/>
    <lineage>
        <taxon>Eukaryota</taxon>
        <taxon>Metazoa</taxon>
        <taxon>Ecdysozoa</taxon>
        <taxon>Arthropoda</taxon>
        <taxon>Chelicerata</taxon>
        <taxon>Arachnida</taxon>
        <taxon>Araneae</taxon>
        <taxon>Araneomorphae</taxon>
        <taxon>Entelegynae</taxon>
        <taxon>Araneoidea</taxon>
        <taxon>Araneidae</taxon>
        <taxon>Araneus</taxon>
    </lineage>
</organism>
<comment type="caution">
    <text evidence="1">The sequence shown here is derived from an EMBL/GenBank/DDBJ whole genome shotgun (WGS) entry which is preliminary data.</text>
</comment>
<evidence type="ECO:0000313" key="1">
    <source>
        <dbReference type="EMBL" id="GBN46790.1"/>
    </source>
</evidence>
<keyword evidence="2" id="KW-1185">Reference proteome</keyword>
<protein>
    <submittedName>
        <fullName evidence="1">Uncharacterized protein</fullName>
    </submittedName>
</protein>
<dbReference type="AlphaFoldDB" id="A0A4Y2P8P0"/>
<dbReference type="Proteomes" id="UP000499080">
    <property type="component" value="Unassembled WGS sequence"/>
</dbReference>
<dbReference type="EMBL" id="BGPR01010555">
    <property type="protein sequence ID" value="GBN46790.1"/>
    <property type="molecule type" value="Genomic_DNA"/>
</dbReference>
<sequence length="99" mass="10968">MQILYAALLYHPHSAQHCKNSDHNGTSLFSGSFDVRTEVSPRFARCRNVCAVTGFLKPPQECRCTKALMRSATTLRSSFIEVRSPGDRIIPCNEARGGP</sequence>
<proteinExistence type="predicted"/>
<gene>
    <name evidence="1" type="ORF">AVEN_198948_1</name>
</gene>
<accession>A0A4Y2P8P0</accession>
<reference evidence="1 2" key="1">
    <citation type="journal article" date="2019" name="Sci. Rep.">
        <title>Orb-weaving spider Araneus ventricosus genome elucidates the spidroin gene catalogue.</title>
        <authorList>
            <person name="Kono N."/>
            <person name="Nakamura H."/>
            <person name="Ohtoshi R."/>
            <person name="Moran D.A.P."/>
            <person name="Shinohara A."/>
            <person name="Yoshida Y."/>
            <person name="Fujiwara M."/>
            <person name="Mori M."/>
            <person name="Tomita M."/>
            <person name="Arakawa K."/>
        </authorList>
    </citation>
    <scope>NUCLEOTIDE SEQUENCE [LARGE SCALE GENOMIC DNA]</scope>
</reference>